<accession>A0A2S1SEZ4</accession>
<sequence>MNKKIISLTAILLCFLSVSLVSCESDDEGGNYVSPNYVAATWNLTAIGALNANSTLIYEPVTEGSCDRQTLIANEDLTFTRNFFVTTDGVCAPKTVTGTYLLDQGNIVATYVPEGMTESTAITYDIITLSDVTLEVAYTDAVSHELVFLKYAKSVPSVN</sequence>
<reference evidence="3 4" key="1">
    <citation type="submission" date="2018-05" db="EMBL/GenBank/DDBJ databases">
        <title>Genome sequencing of Flavobacterium sp. HYN0049.</title>
        <authorList>
            <person name="Yi H."/>
            <person name="Baek C."/>
        </authorList>
    </citation>
    <scope>NUCLEOTIDE SEQUENCE [LARGE SCALE GENOMIC DNA]</scope>
    <source>
        <strain evidence="3 4">HYN0049</strain>
    </source>
</reference>
<keyword evidence="1" id="KW-0732">Signal</keyword>
<evidence type="ECO:0000313" key="4">
    <source>
        <dbReference type="Proteomes" id="UP000244937"/>
    </source>
</evidence>
<organism evidence="3 4">
    <name type="scientific">Flavobacterium pallidum</name>
    <dbReference type="NCBI Taxonomy" id="2172098"/>
    <lineage>
        <taxon>Bacteria</taxon>
        <taxon>Pseudomonadati</taxon>
        <taxon>Bacteroidota</taxon>
        <taxon>Flavobacteriia</taxon>
        <taxon>Flavobacteriales</taxon>
        <taxon>Flavobacteriaceae</taxon>
        <taxon>Flavobacterium</taxon>
    </lineage>
</organism>
<feature type="signal peptide" evidence="1">
    <location>
        <begin position="1"/>
        <end position="23"/>
    </location>
</feature>
<dbReference type="AlphaFoldDB" id="A0A2S1SEZ4"/>
<name>A0A2S1SEZ4_9FLAO</name>
<gene>
    <name evidence="3" type="ORF">HYN49_02800</name>
</gene>
<dbReference type="RefSeq" id="WP_108902703.1">
    <property type="nucleotide sequence ID" value="NZ_CP029187.1"/>
</dbReference>
<feature type="domain" description="Lipocalin-like" evidence="2">
    <location>
        <begin position="40"/>
        <end position="135"/>
    </location>
</feature>
<dbReference type="EMBL" id="CP029187">
    <property type="protein sequence ID" value="AWI24907.1"/>
    <property type="molecule type" value="Genomic_DNA"/>
</dbReference>
<evidence type="ECO:0000313" key="3">
    <source>
        <dbReference type="EMBL" id="AWI24907.1"/>
    </source>
</evidence>
<dbReference type="Pfam" id="PF13648">
    <property type="entry name" value="Lipocalin_4"/>
    <property type="match status" value="1"/>
</dbReference>
<evidence type="ECO:0000256" key="1">
    <source>
        <dbReference type="SAM" id="SignalP"/>
    </source>
</evidence>
<dbReference type="Proteomes" id="UP000244937">
    <property type="component" value="Chromosome"/>
</dbReference>
<feature type="chain" id="PRO_5015559206" description="Lipocalin-like domain-containing protein" evidence="1">
    <location>
        <begin position="24"/>
        <end position="159"/>
    </location>
</feature>
<dbReference type="KEGG" id="fpal:HYN49_02800"/>
<evidence type="ECO:0000259" key="2">
    <source>
        <dbReference type="Pfam" id="PF13648"/>
    </source>
</evidence>
<proteinExistence type="predicted"/>
<dbReference type="OrthoDB" id="1356626at2"/>
<keyword evidence="4" id="KW-1185">Reference proteome</keyword>
<protein>
    <recommendedName>
        <fullName evidence="2">Lipocalin-like domain-containing protein</fullName>
    </recommendedName>
</protein>
<dbReference type="PROSITE" id="PS51257">
    <property type="entry name" value="PROKAR_LIPOPROTEIN"/>
    <property type="match status" value="1"/>
</dbReference>
<dbReference type="InterPro" id="IPR024311">
    <property type="entry name" value="Lipocalin-like"/>
</dbReference>